<dbReference type="Pfam" id="PF03992">
    <property type="entry name" value="ABM"/>
    <property type="match status" value="1"/>
</dbReference>
<reference evidence="2 3" key="2">
    <citation type="journal article" date="2015" name="Stand. Genomic Sci.">
        <title>Draft genome sequence of Cellulomonas carbonis T26(T) and comparative analysis of six Cellulomonas genomes.</title>
        <authorList>
            <person name="Zhuang W."/>
            <person name="Zhang S."/>
            <person name="Xia X."/>
            <person name="Wang G."/>
        </authorList>
    </citation>
    <scope>NUCLEOTIDE SEQUENCE [LARGE SCALE GENOMIC DNA]</scope>
    <source>
        <strain evidence="2 3">T26</strain>
    </source>
</reference>
<dbReference type="EMBL" id="AXCY01000086">
    <property type="protein sequence ID" value="KGM09606.1"/>
    <property type="molecule type" value="Genomic_DNA"/>
</dbReference>
<dbReference type="InterPro" id="IPR007138">
    <property type="entry name" value="ABM_dom"/>
</dbReference>
<accession>A0A0A0BNR7</accession>
<feature type="domain" description="ABM" evidence="1">
    <location>
        <begin position="4"/>
        <end position="66"/>
    </location>
</feature>
<dbReference type="Gene3D" id="3.30.70.100">
    <property type="match status" value="1"/>
</dbReference>
<name>A0A0A0BNR7_9CELL</name>
<evidence type="ECO:0000313" key="2">
    <source>
        <dbReference type="EMBL" id="KGM09606.1"/>
    </source>
</evidence>
<evidence type="ECO:0000259" key="1">
    <source>
        <dbReference type="Pfam" id="PF03992"/>
    </source>
</evidence>
<dbReference type="OrthoDB" id="255603at2"/>
<proteinExistence type="predicted"/>
<sequence length="108" mass="11701">MTAIELARFTVRPDDADEMLARRPAMAAALRDVPGFVGLRLVRLDERTWLDVVEWTDLASALAAQQDVMGLPACAAVFELIEEVVGMEHGEVVAGSHVSTTAQEPVRA</sequence>
<organism evidence="2 3">
    <name type="scientific">Cellulomonas carbonis T26</name>
    <dbReference type="NCBI Taxonomy" id="947969"/>
    <lineage>
        <taxon>Bacteria</taxon>
        <taxon>Bacillati</taxon>
        <taxon>Actinomycetota</taxon>
        <taxon>Actinomycetes</taxon>
        <taxon>Micrococcales</taxon>
        <taxon>Cellulomonadaceae</taxon>
        <taxon>Cellulomonas</taxon>
    </lineage>
</organism>
<dbReference type="AlphaFoldDB" id="A0A0A0BNR7"/>
<dbReference type="RefSeq" id="WP_043608372.1">
    <property type="nucleotide sequence ID" value="NZ_AXCY01000086.1"/>
</dbReference>
<protein>
    <recommendedName>
        <fullName evidence="1">ABM domain-containing protein</fullName>
    </recommendedName>
</protein>
<gene>
    <name evidence="2" type="ORF">N868_01270</name>
</gene>
<dbReference type="SUPFAM" id="SSF54909">
    <property type="entry name" value="Dimeric alpha+beta barrel"/>
    <property type="match status" value="1"/>
</dbReference>
<dbReference type="InterPro" id="IPR011008">
    <property type="entry name" value="Dimeric_a/b-barrel"/>
</dbReference>
<keyword evidence="3" id="KW-1185">Reference proteome</keyword>
<comment type="caution">
    <text evidence="2">The sequence shown here is derived from an EMBL/GenBank/DDBJ whole genome shotgun (WGS) entry which is preliminary data.</text>
</comment>
<reference evidence="2 3" key="1">
    <citation type="submission" date="2013-08" db="EMBL/GenBank/DDBJ databases">
        <title>Genome sequencing of Cellulomonas carbonis T26.</title>
        <authorList>
            <person name="Chen F."/>
            <person name="Li Y."/>
            <person name="Wang G."/>
        </authorList>
    </citation>
    <scope>NUCLEOTIDE SEQUENCE [LARGE SCALE GENOMIC DNA]</scope>
    <source>
        <strain evidence="2 3">T26</strain>
    </source>
</reference>
<evidence type="ECO:0000313" key="3">
    <source>
        <dbReference type="Proteomes" id="UP000029839"/>
    </source>
</evidence>
<dbReference type="Proteomes" id="UP000029839">
    <property type="component" value="Unassembled WGS sequence"/>
</dbReference>